<sequence>MVHLPRYAALKSRCNNNYLRCTNEASPGQTFLKYSGDEIFSPHTKFELEQAKADPSLVHIRCCYNNKYLVSWSEDRSYIVAGAEQKEEDRYKWTCTLFRPVYFDTYNVGFRFRHAHREFFLCLWRDDGPRGDCLRALWPSVDPNRDLCDLHEITDWELLLSIPKYIAFKGDNGCYLRGYWNGYHPYLQFSSSDIRDSSVVMETFLTKDGSIRIKSNHFGRFWRLSPNWIWADSTDTTSQNIDTLFWPVKVDSSNVIALRSMSNKNYVKRLTADDKTSCLNAAEHSINFYTRLEMVEPVFSRKIYNVNFRLSDARIYDQTVMLMATATATNKTQASNTVNLKLSYTDTKSSTWTSSISMKLGIATTIETGVPFIADGKIEVSAEFSGGYEWGKTKTSSKTLEIAYDVSVPPMTTIIVSLLATKGTCDIPYSYTQCDSLYDGRTITYDMDDGVYHSVNCYNFKYETKPKAI</sequence>
<dbReference type="InterPro" id="IPR053237">
    <property type="entry name" value="Natterin_C"/>
</dbReference>
<dbReference type="Pfam" id="PF07468">
    <property type="entry name" value="Agglutinin"/>
    <property type="match status" value="2"/>
</dbReference>
<dbReference type="CDD" id="cd20216">
    <property type="entry name" value="PFM_HFR-2-like"/>
    <property type="match status" value="1"/>
</dbReference>
<dbReference type="SUPFAM" id="SSF56973">
    <property type="entry name" value="Aerolisin/ETX pore-forming domain"/>
    <property type="match status" value="1"/>
</dbReference>
<gene>
    <name evidence="5" type="primary">LOC111014736</name>
</gene>
<dbReference type="Proteomes" id="UP000504603">
    <property type="component" value="Unplaced"/>
</dbReference>
<dbReference type="InterPro" id="IPR036242">
    <property type="entry name" value="Agglutinin_dom_sf"/>
</dbReference>
<dbReference type="OrthoDB" id="4948898at2759"/>
<proteinExistence type="inferred from homology"/>
<protein>
    <submittedName>
        <fullName evidence="5">Uncharacterized protein LOC111014736</fullName>
    </submittedName>
</protein>
<dbReference type="Pfam" id="PF01117">
    <property type="entry name" value="Aerolysin"/>
    <property type="match status" value="1"/>
</dbReference>
<feature type="domain" description="Agglutinin" evidence="3">
    <location>
        <begin position="2"/>
        <end position="152"/>
    </location>
</feature>
<dbReference type="SUPFAM" id="SSF50382">
    <property type="entry name" value="Agglutinin"/>
    <property type="match status" value="2"/>
</dbReference>
<evidence type="ECO:0000313" key="4">
    <source>
        <dbReference type="Proteomes" id="UP000504603"/>
    </source>
</evidence>
<evidence type="ECO:0000259" key="3">
    <source>
        <dbReference type="SMART" id="SM00791"/>
    </source>
</evidence>
<name>A0A6J1CVE2_MOMCH</name>
<dbReference type="GeneID" id="111014736"/>
<dbReference type="AlphaFoldDB" id="A0A6J1CVE2"/>
<evidence type="ECO:0000313" key="5">
    <source>
        <dbReference type="RefSeq" id="XP_022145233.1"/>
    </source>
</evidence>
<accession>A0A6J1CVE2</accession>
<organism evidence="4 5">
    <name type="scientific">Momordica charantia</name>
    <name type="common">Bitter gourd</name>
    <name type="synonym">Balsam pear</name>
    <dbReference type="NCBI Taxonomy" id="3673"/>
    <lineage>
        <taxon>Eukaryota</taxon>
        <taxon>Viridiplantae</taxon>
        <taxon>Streptophyta</taxon>
        <taxon>Embryophyta</taxon>
        <taxon>Tracheophyta</taxon>
        <taxon>Spermatophyta</taxon>
        <taxon>Magnoliopsida</taxon>
        <taxon>eudicotyledons</taxon>
        <taxon>Gunneridae</taxon>
        <taxon>Pentapetalae</taxon>
        <taxon>rosids</taxon>
        <taxon>fabids</taxon>
        <taxon>Cucurbitales</taxon>
        <taxon>Cucurbitaceae</taxon>
        <taxon>Momordiceae</taxon>
        <taxon>Momordica</taxon>
    </lineage>
</organism>
<dbReference type="RefSeq" id="XP_022145233.1">
    <property type="nucleotide sequence ID" value="XM_022289541.1"/>
</dbReference>
<dbReference type="Gene3D" id="2.80.10.50">
    <property type="match status" value="2"/>
</dbReference>
<dbReference type="CDD" id="cd00257">
    <property type="entry name" value="beta-trefoil_FSCN-like"/>
    <property type="match status" value="1"/>
</dbReference>
<dbReference type="KEGG" id="mcha:111014736"/>
<dbReference type="Gene3D" id="2.170.15.10">
    <property type="entry name" value="Proaerolysin, chain A, domain 3"/>
    <property type="match status" value="1"/>
</dbReference>
<dbReference type="PANTHER" id="PTHR39244:SF5">
    <property type="entry name" value="NATTERIN-3-LIKE"/>
    <property type="match status" value="1"/>
</dbReference>
<evidence type="ECO:0000256" key="1">
    <source>
        <dbReference type="ARBA" id="ARBA00009831"/>
    </source>
</evidence>
<evidence type="ECO:0000256" key="2">
    <source>
        <dbReference type="ARBA" id="ARBA00023157"/>
    </source>
</evidence>
<dbReference type="SMART" id="SM00791">
    <property type="entry name" value="Agglutinin"/>
    <property type="match status" value="2"/>
</dbReference>
<dbReference type="InterPro" id="IPR055267">
    <property type="entry name" value="Aerolysin-like_C"/>
</dbReference>
<keyword evidence="2" id="KW-1015">Disulfide bond</keyword>
<comment type="similarity">
    <text evidence="1">Belongs to the aerolysin family.</text>
</comment>
<reference evidence="5" key="1">
    <citation type="submission" date="2025-08" db="UniProtKB">
        <authorList>
            <consortium name="RefSeq"/>
        </authorList>
    </citation>
    <scope>IDENTIFICATION</scope>
    <source>
        <strain evidence="5">OHB3-1</strain>
    </source>
</reference>
<keyword evidence="4" id="KW-1185">Reference proteome</keyword>
<dbReference type="InterPro" id="IPR008998">
    <property type="entry name" value="Agglutinin"/>
</dbReference>
<feature type="domain" description="Agglutinin" evidence="3">
    <location>
        <begin position="160"/>
        <end position="296"/>
    </location>
</feature>
<dbReference type="PANTHER" id="PTHR39244">
    <property type="entry name" value="NATTERIN-4"/>
    <property type="match status" value="1"/>
</dbReference>